<gene>
    <name evidence="1" type="ORF">HK099_001165</name>
</gene>
<proteinExistence type="predicted"/>
<protein>
    <submittedName>
        <fullName evidence="1">Uncharacterized protein</fullName>
    </submittedName>
</protein>
<evidence type="ECO:0000313" key="2">
    <source>
        <dbReference type="Proteomes" id="UP001211065"/>
    </source>
</evidence>
<dbReference type="EMBL" id="JADGJW010001302">
    <property type="protein sequence ID" value="KAJ3204424.1"/>
    <property type="molecule type" value="Genomic_DNA"/>
</dbReference>
<accession>A0AAD5TWM4</accession>
<sequence>MQVESIQIKPSSISKKKTILSNLIPPNSNNNLLDKENILEQLHINTIVPNQLITDNADIQQPVTLLLPYTSSLEQQQPIYNSSPESLTSPSQNQLALNQVDDSQSYYSTDSLINDYYSSSDSNSQNLNLNLSSAVEPPNWLYPIDNLPESSTENLTENLTEISTKISLEVSTENTSENSIHQILNSNQNDDCGQKILKKKKKSVKFDEVTEIFQINYEIIFNWKNKTYQNGDDIIDNQEEDTQMKVQVFNQPINNATSSNLSKRSSLYIPSRNKDDLLDFDDNNNNYLKMHEQDEVNKIDSKILSIDDETFEFIENADDDDEQLSSSVENDDYTDEILDDNDELVEYKDESLETKVYEELPKDSEEDFKEYKEDDDQSLIEKMDFEEEVKYSYNNRFSKDVSAKNGFIEVKNKNDFENIPLPKSRELNNFNTNKPVLSKRHSYLLGLDLKENNNINNSNNNRNSDSLGNLKKKSSFLKKNKKKIDNVKKVNVLSKRHSMLLGLEDYYQEGEEKKLNEEESFCLNTQNYAKEVYTTKNNAEVTNNKLRKRLSLIFFQKQNLSNLNKVSNSSENGDEENNENFKKIEQFKNKDALNINKKKSGGFGLFKKKSFKNLFGSK</sequence>
<dbReference type="AlphaFoldDB" id="A0AAD5TWM4"/>
<dbReference type="Proteomes" id="UP001211065">
    <property type="component" value="Unassembled WGS sequence"/>
</dbReference>
<comment type="caution">
    <text evidence="1">The sequence shown here is derived from an EMBL/GenBank/DDBJ whole genome shotgun (WGS) entry which is preliminary data.</text>
</comment>
<name>A0AAD5TWM4_9FUNG</name>
<reference evidence="1" key="1">
    <citation type="submission" date="2020-05" db="EMBL/GenBank/DDBJ databases">
        <title>Phylogenomic resolution of chytrid fungi.</title>
        <authorList>
            <person name="Stajich J.E."/>
            <person name="Amses K."/>
            <person name="Simmons R."/>
            <person name="Seto K."/>
            <person name="Myers J."/>
            <person name="Bonds A."/>
            <person name="Quandt C.A."/>
            <person name="Barry K."/>
            <person name="Liu P."/>
            <person name="Grigoriev I."/>
            <person name="Longcore J.E."/>
            <person name="James T.Y."/>
        </authorList>
    </citation>
    <scope>NUCLEOTIDE SEQUENCE</scope>
    <source>
        <strain evidence="1">JEL0476</strain>
    </source>
</reference>
<evidence type="ECO:0000313" key="1">
    <source>
        <dbReference type="EMBL" id="KAJ3204424.1"/>
    </source>
</evidence>
<keyword evidence="2" id="KW-1185">Reference proteome</keyword>
<organism evidence="1 2">
    <name type="scientific">Clydaea vesicula</name>
    <dbReference type="NCBI Taxonomy" id="447962"/>
    <lineage>
        <taxon>Eukaryota</taxon>
        <taxon>Fungi</taxon>
        <taxon>Fungi incertae sedis</taxon>
        <taxon>Chytridiomycota</taxon>
        <taxon>Chytridiomycota incertae sedis</taxon>
        <taxon>Chytridiomycetes</taxon>
        <taxon>Lobulomycetales</taxon>
        <taxon>Lobulomycetaceae</taxon>
        <taxon>Clydaea</taxon>
    </lineage>
</organism>